<keyword evidence="5" id="KW-1185">Reference proteome</keyword>
<dbReference type="Pfam" id="PF04023">
    <property type="entry name" value="FeoA"/>
    <property type="match status" value="1"/>
</dbReference>
<evidence type="ECO:0000256" key="1">
    <source>
        <dbReference type="ARBA" id="ARBA00023004"/>
    </source>
</evidence>
<organism evidence="4 5">
    <name type="scientific">Hydrogenophaga bisanensis</name>
    <dbReference type="NCBI Taxonomy" id="439611"/>
    <lineage>
        <taxon>Bacteria</taxon>
        <taxon>Pseudomonadati</taxon>
        <taxon>Pseudomonadota</taxon>
        <taxon>Betaproteobacteria</taxon>
        <taxon>Burkholderiales</taxon>
        <taxon>Comamonadaceae</taxon>
        <taxon>Hydrogenophaga</taxon>
    </lineage>
</organism>
<evidence type="ECO:0000259" key="3">
    <source>
        <dbReference type="SMART" id="SM00899"/>
    </source>
</evidence>
<sequence>MNSTLATPWAPVNAAEPDAGPPSTSGLDVWPPQVPGVIHGYVATEDPESLRTQRRLAELGFLPGETVRIVARGWLRRSPVAVRVGQSTFALRAHEAALLRVHAAEVVR</sequence>
<evidence type="ECO:0000256" key="2">
    <source>
        <dbReference type="SAM" id="MobiDB-lite"/>
    </source>
</evidence>
<dbReference type="RefSeq" id="WP_382254528.1">
    <property type="nucleotide sequence ID" value="NZ_JBHTBX010000002.1"/>
</dbReference>
<dbReference type="InterPro" id="IPR008988">
    <property type="entry name" value="Transcriptional_repressor_C"/>
</dbReference>
<name>A0ABW2R761_9BURK</name>
<dbReference type="SMART" id="SM00899">
    <property type="entry name" value="FeoA"/>
    <property type="match status" value="1"/>
</dbReference>
<keyword evidence="1" id="KW-0408">Iron</keyword>
<feature type="domain" description="Ferrous iron transporter FeoA-like" evidence="3">
    <location>
        <begin position="25"/>
        <end position="103"/>
    </location>
</feature>
<dbReference type="InterPro" id="IPR007167">
    <property type="entry name" value="Fe-transptr_FeoA-like"/>
</dbReference>
<dbReference type="SUPFAM" id="SSF50037">
    <property type="entry name" value="C-terminal domain of transcriptional repressors"/>
    <property type="match status" value="1"/>
</dbReference>
<feature type="region of interest" description="Disordered" evidence="2">
    <location>
        <begin position="1"/>
        <end position="28"/>
    </location>
</feature>
<dbReference type="Proteomes" id="UP001596495">
    <property type="component" value="Unassembled WGS sequence"/>
</dbReference>
<comment type="caution">
    <text evidence="4">The sequence shown here is derived from an EMBL/GenBank/DDBJ whole genome shotgun (WGS) entry which is preliminary data.</text>
</comment>
<dbReference type="Gene3D" id="2.30.30.90">
    <property type="match status" value="1"/>
</dbReference>
<dbReference type="InterPro" id="IPR038157">
    <property type="entry name" value="FeoA_core_dom"/>
</dbReference>
<gene>
    <name evidence="4" type="ORF">ACFQNJ_05240</name>
</gene>
<accession>A0ABW2R761</accession>
<evidence type="ECO:0000313" key="5">
    <source>
        <dbReference type="Proteomes" id="UP001596495"/>
    </source>
</evidence>
<protein>
    <submittedName>
        <fullName evidence="4">Ferrous iron transport protein A</fullName>
    </submittedName>
</protein>
<proteinExistence type="predicted"/>
<evidence type="ECO:0000313" key="4">
    <source>
        <dbReference type="EMBL" id="MFC7433911.1"/>
    </source>
</evidence>
<dbReference type="EMBL" id="JBHTBX010000002">
    <property type="protein sequence ID" value="MFC7433911.1"/>
    <property type="molecule type" value="Genomic_DNA"/>
</dbReference>
<reference evidence="5" key="1">
    <citation type="journal article" date="2019" name="Int. J. Syst. Evol. Microbiol.">
        <title>The Global Catalogue of Microorganisms (GCM) 10K type strain sequencing project: providing services to taxonomists for standard genome sequencing and annotation.</title>
        <authorList>
            <consortium name="The Broad Institute Genomics Platform"/>
            <consortium name="The Broad Institute Genome Sequencing Center for Infectious Disease"/>
            <person name="Wu L."/>
            <person name="Ma J."/>
        </authorList>
    </citation>
    <scope>NUCLEOTIDE SEQUENCE [LARGE SCALE GENOMIC DNA]</scope>
    <source>
        <strain evidence="5">CCUG 54518</strain>
    </source>
</reference>